<dbReference type="EMBL" id="BART01001904">
    <property type="protein sequence ID" value="GAG73876.1"/>
    <property type="molecule type" value="Genomic_DNA"/>
</dbReference>
<organism evidence="2">
    <name type="scientific">marine sediment metagenome</name>
    <dbReference type="NCBI Taxonomy" id="412755"/>
    <lineage>
        <taxon>unclassified sequences</taxon>
        <taxon>metagenomes</taxon>
        <taxon>ecological metagenomes</taxon>
    </lineage>
</organism>
<name>X1BP16_9ZZZZ</name>
<reference evidence="2" key="1">
    <citation type="journal article" date="2014" name="Front. Microbiol.">
        <title>High frequency of phylogenetically diverse reductive dehalogenase-homologous genes in deep subseafloor sedimentary metagenomes.</title>
        <authorList>
            <person name="Kawai M."/>
            <person name="Futagami T."/>
            <person name="Toyoda A."/>
            <person name="Takaki Y."/>
            <person name="Nishi S."/>
            <person name="Hori S."/>
            <person name="Arai W."/>
            <person name="Tsubouchi T."/>
            <person name="Morono Y."/>
            <person name="Uchiyama I."/>
            <person name="Ito T."/>
            <person name="Fujiyama A."/>
            <person name="Inagaki F."/>
            <person name="Takami H."/>
        </authorList>
    </citation>
    <scope>NUCLEOTIDE SEQUENCE</scope>
    <source>
        <strain evidence="2">Expedition CK06-06</strain>
    </source>
</reference>
<dbReference type="Pfam" id="PF08241">
    <property type="entry name" value="Methyltransf_11"/>
    <property type="match status" value="1"/>
</dbReference>
<evidence type="ECO:0000259" key="1">
    <source>
        <dbReference type="Pfam" id="PF08241"/>
    </source>
</evidence>
<gene>
    <name evidence="2" type="ORF">S01H4_06257</name>
</gene>
<accession>X1BP16</accession>
<sequence length="239" mass="27346">MIYDDFYANVYDDLVFNQIKNDYEVGEIVNKTTPDTESLILDIGSGTGHHVKSLTDMGLNALGIDISPAMVKIAQNAYPDLDYRVADALDTMIFPSESFTHITCLYFTIYYIKDKRKFFENCMQWLMPGGYLTLHLVDRDNFDPIMPAGDPFGIVSPQSYADKRITSTVVKFNDFDYKSNFELGPNDIAIMNETFKYKNNGNVRKNEHKLYMPTQTKILSLAKETGFILLSQIDMLRCQ</sequence>
<proteinExistence type="predicted"/>
<dbReference type="SUPFAM" id="SSF53335">
    <property type="entry name" value="S-adenosyl-L-methionine-dependent methyltransferases"/>
    <property type="match status" value="1"/>
</dbReference>
<dbReference type="PANTHER" id="PTHR43861">
    <property type="entry name" value="TRANS-ACONITATE 2-METHYLTRANSFERASE-RELATED"/>
    <property type="match status" value="1"/>
</dbReference>
<comment type="caution">
    <text evidence="2">The sequence shown here is derived from an EMBL/GenBank/DDBJ whole genome shotgun (WGS) entry which is preliminary data.</text>
</comment>
<dbReference type="CDD" id="cd02440">
    <property type="entry name" value="AdoMet_MTases"/>
    <property type="match status" value="1"/>
</dbReference>
<feature type="non-terminal residue" evidence="2">
    <location>
        <position position="239"/>
    </location>
</feature>
<feature type="domain" description="Methyltransferase type 11" evidence="1">
    <location>
        <begin position="41"/>
        <end position="133"/>
    </location>
</feature>
<dbReference type="GO" id="GO:0008757">
    <property type="term" value="F:S-adenosylmethionine-dependent methyltransferase activity"/>
    <property type="evidence" value="ECO:0007669"/>
    <property type="project" value="InterPro"/>
</dbReference>
<dbReference type="Gene3D" id="3.40.50.150">
    <property type="entry name" value="Vaccinia Virus protein VP39"/>
    <property type="match status" value="1"/>
</dbReference>
<evidence type="ECO:0000313" key="2">
    <source>
        <dbReference type="EMBL" id="GAG73876.1"/>
    </source>
</evidence>
<protein>
    <recommendedName>
        <fullName evidence="1">Methyltransferase type 11 domain-containing protein</fullName>
    </recommendedName>
</protein>
<dbReference type="InterPro" id="IPR013216">
    <property type="entry name" value="Methyltransf_11"/>
</dbReference>
<dbReference type="AlphaFoldDB" id="X1BP16"/>
<dbReference type="InterPro" id="IPR029063">
    <property type="entry name" value="SAM-dependent_MTases_sf"/>
</dbReference>